<dbReference type="eggNOG" id="COG1478">
    <property type="taxonomic scope" value="Bacteria"/>
</dbReference>
<dbReference type="PANTHER" id="PTHR47917">
    <property type="match status" value="1"/>
</dbReference>
<dbReference type="Pfam" id="PF01996">
    <property type="entry name" value="F420_ligase"/>
    <property type="match status" value="1"/>
</dbReference>
<sequence length="520" mass="56349">MEKLVLPANTGVAAIGLKIGLIVPNDDIASITAEAVREIAADGDIVCVTEAVVARSQNRYVSCTELAEDIRQKLNLKPGSTVAMISPIASRNRFALILKAIAMATRGGKVIVQFPIPFDEVGNQVIDEEFASTRLKLKKTLQSLYEARGNTPMLNVLIREIIAALKLQEIGYQILSIRKITGKGIADLTVRMPDGRIAVAEVTFADLQKAARKATGIRQDVPEAECALAIAVALEHHRLSIVDADEYLEQGKVEPETLDFSALLPSYHEPEVIFSGELGNNSFTHPITEVDYRKLYLSMIAEGGASGEIIFTNNPFKIYNLGYIDGVCIGAVHEREKLRELFLSFGALVPVITIQEVGPPPWGVIGSNVSDFEGGILKLLPEDPNGTAEKIKDKIRAVTGKEVEVLIFGDGAYKDPDTGIYELADPHPAIGVSSGLKEAGLRKGAKLKLVVDTLYKQGYTKEEILEYLKNRQGKTTKEELGTTPRSLTSIIGTLADLVAGSADAGTPIVLVRGFQYERKS</sequence>
<evidence type="ECO:0000313" key="2">
    <source>
        <dbReference type="EMBL" id="AFV10332.1"/>
    </source>
</evidence>
<evidence type="ECO:0000313" key="3">
    <source>
        <dbReference type="Proteomes" id="UP000000467"/>
    </source>
</evidence>
<dbReference type="OrthoDB" id="950at2"/>
<dbReference type="PANTHER" id="PTHR47917:SF1">
    <property type="entry name" value="COENZYME F420:L-GLUTAMATE LIGASE"/>
    <property type="match status" value="1"/>
</dbReference>
<dbReference type="RefSeq" id="WP_015049252.1">
    <property type="nucleotide sequence ID" value="NC_018870.1"/>
</dbReference>
<dbReference type="AlphaFoldDB" id="K4LE43"/>
<name>K4LE43_THEPS</name>
<reference evidence="2 3" key="1">
    <citation type="journal article" date="2012" name="BMC Genomics">
        <title>Genome-guided analysis of physiological and morphological traits of the fermentative acetate oxidizer Thermacetogenium phaeum.</title>
        <authorList>
            <person name="Oehler D."/>
            <person name="Poehlein A."/>
            <person name="Leimbach A."/>
            <person name="Muller N."/>
            <person name="Daniel R."/>
            <person name="Gottschalk G."/>
            <person name="Schink B."/>
        </authorList>
    </citation>
    <scope>NUCLEOTIDE SEQUENCE [LARGE SCALE GENOMIC DNA]</scope>
    <source>
        <strain evidence="3">ATCC BAA-254 / DSM 26808 / PB</strain>
    </source>
</reference>
<dbReference type="KEGG" id="tpz:Tph_c00830"/>
<dbReference type="EMBL" id="CP003732">
    <property type="protein sequence ID" value="AFV10332.1"/>
    <property type="molecule type" value="Genomic_DNA"/>
</dbReference>
<proteinExistence type="predicted"/>
<accession>K4LE43</accession>
<dbReference type="GO" id="GO:0052618">
    <property type="term" value="F:coenzyme F420-0:L-glutamate ligase activity"/>
    <property type="evidence" value="ECO:0007669"/>
    <property type="project" value="TreeGrafter"/>
</dbReference>
<dbReference type="HOGENOM" id="CLU_626686_0_0_9"/>
<dbReference type="Gene3D" id="3.30.1330.100">
    <property type="entry name" value="CofE-like"/>
    <property type="match status" value="1"/>
</dbReference>
<keyword evidence="2" id="KW-0436">Ligase</keyword>
<protein>
    <submittedName>
        <fullName evidence="2">F420-0:gamma-glutamyl ligase-like protein</fullName>
    </submittedName>
</protein>
<keyword evidence="3" id="KW-1185">Reference proteome</keyword>
<feature type="domain" description="Coenzyme F420:L-glutamate ligase-like" evidence="1">
    <location>
        <begin position="16"/>
        <end position="513"/>
    </location>
</feature>
<dbReference type="Proteomes" id="UP000000467">
    <property type="component" value="Chromosome"/>
</dbReference>
<dbReference type="STRING" id="1089553.Tph_c00830"/>
<organism evidence="2 3">
    <name type="scientific">Thermacetogenium phaeum (strain ATCC BAA-254 / DSM 26808 / PB)</name>
    <dbReference type="NCBI Taxonomy" id="1089553"/>
    <lineage>
        <taxon>Bacteria</taxon>
        <taxon>Bacillati</taxon>
        <taxon>Bacillota</taxon>
        <taxon>Clostridia</taxon>
        <taxon>Thermoanaerobacterales</taxon>
        <taxon>Thermoanaerobacteraceae</taxon>
        <taxon>Thermacetogenium</taxon>
    </lineage>
</organism>
<dbReference type="SUPFAM" id="SSF144010">
    <property type="entry name" value="CofE-like"/>
    <property type="match status" value="1"/>
</dbReference>
<gene>
    <name evidence="2" type="ordered locus">Tph_c00830</name>
</gene>
<dbReference type="InterPro" id="IPR002847">
    <property type="entry name" value="F420-0_gamma-glut_ligase-dom"/>
</dbReference>
<evidence type="ECO:0000259" key="1">
    <source>
        <dbReference type="Pfam" id="PF01996"/>
    </source>
</evidence>